<evidence type="ECO:0000313" key="1">
    <source>
        <dbReference type="EMBL" id="ODR93731.1"/>
    </source>
</evidence>
<gene>
    <name evidence="1" type="ORF">AUC69_03970</name>
</gene>
<reference evidence="1 2" key="1">
    <citation type="journal article" date="2016" name="Environ. Microbiol.">
        <title>New Methyloceanibacter diversity from North Sea sediments includes methanotroph containing solely the soluble methane monooxygenase.</title>
        <authorList>
            <person name="Vekeman B."/>
            <person name="Kerckhof F.M."/>
            <person name="Cremers G."/>
            <person name="de Vos P."/>
            <person name="Vandamme P."/>
            <person name="Boon N."/>
            <person name="Op den Camp H.J."/>
            <person name="Heylen K."/>
        </authorList>
    </citation>
    <scope>NUCLEOTIDE SEQUENCE [LARGE SCALE GENOMIC DNA]</scope>
    <source>
        <strain evidence="1 2">R-67175</strain>
    </source>
</reference>
<accession>A0A1E3VKC3</accession>
<protein>
    <submittedName>
        <fullName evidence="1">Uncharacterized protein</fullName>
    </submittedName>
</protein>
<dbReference type="RefSeq" id="WP_069442908.1">
    <property type="nucleotide sequence ID" value="NZ_LPWF01000037.1"/>
</dbReference>
<dbReference type="OrthoDB" id="8019848at2"/>
<dbReference type="EMBL" id="LPWF01000037">
    <property type="protein sequence ID" value="ODR93731.1"/>
    <property type="molecule type" value="Genomic_DNA"/>
</dbReference>
<keyword evidence="2" id="KW-1185">Reference proteome</keyword>
<evidence type="ECO:0000313" key="2">
    <source>
        <dbReference type="Proteomes" id="UP000094472"/>
    </source>
</evidence>
<comment type="caution">
    <text evidence="1">The sequence shown here is derived from an EMBL/GenBank/DDBJ whole genome shotgun (WGS) entry which is preliminary data.</text>
</comment>
<sequence length="104" mass="11828">MKTYVAEIDGRAIFAFRAFSDVSAQAWLDVHAVMRHRLEQLESGGRRIWNGHANIVAREASAEEDTIWNRLRDEAVEEDANAFPDSITVWLIPTSDERRTGKDA</sequence>
<dbReference type="AlphaFoldDB" id="A0A1E3VKC3"/>
<dbReference type="Proteomes" id="UP000094472">
    <property type="component" value="Unassembled WGS sequence"/>
</dbReference>
<organism evidence="1 2">
    <name type="scientific">Methyloceanibacter superfactus</name>
    <dbReference type="NCBI Taxonomy" id="1774969"/>
    <lineage>
        <taxon>Bacteria</taxon>
        <taxon>Pseudomonadati</taxon>
        <taxon>Pseudomonadota</taxon>
        <taxon>Alphaproteobacteria</taxon>
        <taxon>Hyphomicrobiales</taxon>
        <taxon>Hyphomicrobiaceae</taxon>
        <taxon>Methyloceanibacter</taxon>
    </lineage>
</organism>
<name>A0A1E3VKC3_9HYPH</name>
<proteinExistence type="predicted"/>